<evidence type="ECO:0000256" key="1">
    <source>
        <dbReference type="SAM" id="SignalP"/>
    </source>
</evidence>
<feature type="signal peptide" evidence="1">
    <location>
        <begin position="1"/>
        <end position="19"/>
    </location>
</feature>
<dbReference type="OrthoDB" id="4736977at2"/>
<evidence type="ECO:0000313" key="3">
    <source>
        <dbReference type="Proteomes" id="UP000076023"/>
    </source>
</evidence>
<accession>A0A146GAM1</accession>
<feature type="chain" id="PRO_5007524800" evidence="1">
    <location>
        <begin position="20"/>
        <end position="116"/>
    </location>
</feature>
<gene>
    <name evidence="2" type="ORF">TSACC_22294</name>
</gene>
<dbReference type="Proteomes" id="UP000076023">
    <property type="component" value="Unassembled WGS sequence"/>
</dbReference>
<comment type="caution">
    <text evidence="2">The sequence shown here is derived from an EMBL/GenBank/DDBJ whole genome shotgun (WGS) entry which is preliminary data.</text>
</comment>
<dbReference type="AlphaFoldDB" id="A0A146GAM1"/>
<sequence>MKAFLILILAAGLASAGMASDLDFDLVNKTSRDFEAIYISSSAEKSWHGNLLADGRKLDPRDTLKIRFSDKETSPTWDINIVDADGLSVAFDDVKLAGAQRIILTESEGKLVATVE</sequence>
<proteinExistence type="predicted"/>
<evidence type="ECO:0000313" key="2">
    <source>
        <dbReference type="EMBL" id="GAT33874.1"/>
    </source>
</evidence>
<dbReference type="InParanoid" id="A0A146GAM1"/>
<dbReference type="STRING" id="690879.TSACC_22294"/>
<dbReference type="RefSeq" id="WP_075079556.1">
    <property type="nucleotide sequence ID" value="NZ_BDCO01000002.1"/>
</dbReference>
<keyword evidence="1" id="KW-0732">Signal</keyword>
<protein>
    <submittedName>
        <fullName evidence="2">Uncharacterized protein</fullName>
    </submittedName>
</protein>
<name>A0A146GAM1_TERSA</name>
<organism evidence="2 3">
    <name type="scientific">Terrimicrobium sacchariphilum</name>
    <dbReference type="NCBI Taxonomy" id="690879"/>
    <lineage>
        <taxon>Bacteria</taxon>
        <taxon>Pseudomonadati</taxon>
        <taxon>Verrucomicrobiota</taxon>
        <taxon>Terrimicrobiia</taxon>
        <taxon>Terrimicrobiales</taxon>
        <taxon>Terrimicrobiaceae</taxon>
        <taxon>Terrimicrobium</taxon>
    </lineage>
</organism>
<reference evidence="3" key="1">
    <citation type="journal article" date="2017" name="Genome Announc.">
        <title>Draft Genome Sequence of Terrimicrobium sacchariphilum NM-5T, a Facultative Anaerobic Soil Bacterium of the Class Spartobacteria.</title>
        <authorList>
            <person name="Qiu Y.L."/>
            <person name="Tourlousse D.M."/>
            <person name="Matsuura N."/>
            <person name="Ohashi A."/>
            <person name="Sekiguchi Y."/>
        </authorList>
    </citation>
    <scope>NUCLEOTIDE SEQUENCE [LARGE SCALE GENOMIC DNA]</scope>
    <source>
        <strain evidence="3">NM-5</strain>
    </source>
</reference>
<keyword evidence="3" id="KW-1185">Reference proteome</keyword>
<dbReference type="EMBL" id="BDCO01000002">
    <property type="protein sequence ID" value="GAT33874.1"/>
    <property type="molecule type" value="Genomic_DNA"/>
</dbReference>